<evidence type="ECO:0000256" key="11">
    <source>
        <dbReference type="RuleBase" id="RU364020"/>
    </source>
</evidence>
<organism evidence="13 14">
    <name type="scientific">Ranitomeya imitator</name>
    <name type="common">mimic poison frog</name>
    <dbReference type="NCBI Taxonomy" id="111125"/>
    <lineage>
        <taxon>Eukaryota</taxon>
        <taxon>Metazoa</taxon>
        <taxon>Chordata</taxon>
        <taxon>Craniata</taxon>
        <taxon>Vertebrata</taxon>
        <taxon>Euteleostomi</taxon>
        <taxon>Amphibia</taxon>
        <taxon>Batrachia</taxon>
        <taxon>Anura</taxon>
        <taxon>Neobatrachia</taxon>
        <taxon>Hyloidea</taxon>
        <taxon>Dendrobatidae</taxon>
        <taxon>Dendrobatinae</taxon>
        <taxon>Ranitomeya</taxon>
    </lineage>
</organism>
<dbReference type="PANTHER" id="PTHR12137:SF65">
    <property type="entry name" value="CARBOHYDRATE SULFOTRANSFERASE"/>
    <property type="match status" value="1"/>
</dbReference>
<keyword evidence="9 11" id="KW-0325">Glycoprotein</keyword>
<feature type="compositionally biased region" description="Pro residues" evidence="12">
    <location>
        <begin position="289"/>
        <end position="299"/>
    </location>
</feature>
<keyword evidence="10 11" id="KW-0119">Carbohydrate metabolism</keyword>
<keyword evidence="5 11" id="KW-0735">Signal-anchor</keyword>
<comment type="similarity">
    <text evidence="2 11">Belongs to the sulfotransferase 2 family.</text>
</comment>
<evidence type="ECO:0000256" key="7">
    <source>
        <dbReference type="ARBA" id="ARBA00023034"/>
    </source>
</evidence>
<keyword evidence="4" id="KW-0812">Transmembrane</keyword>
<gene>
    <name evidence="13" type="ORF">RIMI_LOCUS20667296</name>
</gene>
<evidence type="ECO:0000256" key="6">
    <source>
        <dbReference type="ARBA" id="ARBA00022989"/>
    </source>
</evidence>
<evidence type="ECO:0000256" key="9">
    <source>
        <dbReference type="ARBA" id="ARBA00023180"/>
    </source>
</evidence>
<dbReference type="EMBL" id="CAUEEQ010069941">
    <property type="protein sequence ID" value="CAJ0965812.1"/>
    <property type="molecule type" value="Genomic_DNA"/>
</dbReference>
<evidence type="ECO:0000256" key="12">
    <source>
        <dbReference type="SAM" id="MobiDB-lite"/>
    </source>
</evidence>
<comment type="subcellular location">
    <subcellularLocation>
        <location evidence="1 11">Golgi apparatus membrane</location>
        <topology evidence="1 11">Single-pass type II membrane protein</topology>
    </subcellularLocation>
</comment>
<sequence>MQHNLKNPSWKIDPLVANQLMVEETHKFLYCEVPKAGCSNWKRIIFLLKMNITLKAEYLEHDAIHSRNVLKRLSDYPEEQQKKMLETYIKVLFTRDPFQRLVSAYRDKLLHGMGYQGIQVPLKIKAMYRKNKNSTENVSFNEFVQYLLTLTPKQMDVHWRPMHYLCDPCNINYDFLGKLETVKKDSDYILKALGAPSALKFPEIKQFNESKTDTKTADISSIHNVDDAATLYNTTIAVALESVAPLTHTKARKINRLPWHTSLTKELRRLIASETVLVNNPQSPSSRLPSPPPSKPTSPPLQKINSTLYSQDRISPPVHLTRSHPTSSQTSPQSSSQP</sequence>
<evidence type="ECO:0000256" key="1">
    <source>
        <dbReference type="ARBA" id="ARBA00004323"/>
    </source>
</evidence>
<keyword evidence="7 11" id="KW-0333">Golgi apparatus</keyword>
<dbReference type="Pfam" id="PF03567">
    <property type="entry name" value="Sulfotransfer_2"/>
    <property type="match status" value="1"/>
</dbReference>
<dbReference type="Proteomes" id="UP001176940">
    <property type="component" value="Unassembled WGS sequence"/>
</dbReference>
<evidence type="ECO:0000256" key="2">
    <source>
        <dbReference type="ARBA" id="ARBA00006339"/>
    </source>
</evidence>
<comment type="caution">
    <text evidence="13">The sequence shown here is derived from an EMBL/GenBank/DDBJ whole genome shotgun (WGS) entry which is preliminary data.</text>
</comment>
<keyword evidence="14" id="KW-1185">Reference proteome</keyword>
<feature type="region of interest" description="Disordered" evidence="12">
    <location>
        <begin position="278"/>
        <end position="338"/>
    </location>
</feature>
<keyword evidence="6" id="KW-1133">Transmembrane helix</keyword>
<evidence type="ECO:0000256" key="3">
    <source>
        <dbReference type="ARBA" id="ARBA00022679"/>
    </source>
</evidence>
<dbReference type="EC" id="2.8.2.-" evidence="11"/>
<accession>A0ABN9MGB7</accession>
<protein>
    <recommendedName>
        <fullName evidence="11">Carbohydrate sulfotransferase</fullName>
        <ecNumber evidence="11">2.8.2.-</ecNumber>
    </recommendedName>
</protein>
<evidence type="ECO:0000256" key="10">
    <source>
        <dbReference type="ARBA" id="ARBA00023277"/>
    </source>
</evidence>
<reference evidence="13" key="1">
    <citation type="submission" date="2023-07" db="EMBL/GenBank/DDBJ databases">
        <authorList>
            <person name="Stuckert A."/>
        </authorList>
    </citation>
    <scope>NUCLEOTIDE SEQUENCE</scope>
</reference>
<evidence type="ECO:0000256" key="4">
    <source>
        <dbReference type="ARBA" id="ARBA00022692"/>
    </source>
</evidence>
<keyword evidence="3 11" id="KW-0808">Transferase</keyword>
<feature type="compositionally biased region" description="Polar residues" evidence="12">
    <location>
        <begin position="303"/>
        <end position="313"/>
    </location>
</feature>
<evidence type="ECO:0000256" key="8">
    <source>
        <dbReference type="ARBA" id="ARBA00023136"/>
    </source>
</evidence>
<name>A0ABN9MGB7_9NEOB</name>
<dbReference type="PANTHER" id="PTHR12137">
    <property type="entry name" value="CARBOHYDRATE SULFOTRANSFERASE"/>
    <property type="match status" value="1"/>
</dbReference>
<evidence type="ECO:0000256" key="5">
    <source>
        <dbReference type="ARBA" id="ARBA00022968"/>
    </source>
</evidence>
<evidence type="ECO:0000313" key="14">
    <source>
        <dbReference type="Proteomes" id="UP001176940"/>
    </source>
</evidence>
<proteinExistence type="inferred from homology"/>
<dbReference type="InterPro" id="IPR018011">
    <property type="entry name" value="Carb_sulfotrans_8-10"/>
</dbReference>
<feature type="compositionally biased region" description="Low complexity" evidence="12">
    <location>
        <begin position="323"/>
        <end position="338"/>
    </location>
</feature>
<keyword evidence="8" id="KW-0472">Membrane</keyword>
<evidence type="ECO:0000313" key="13">
    <source>
        <dbReference type="EMBL" id="CAJ0965812.1"/>
    </source>
</evidence>
<dbReference type="InterPro" id="IPR005331">
    <property type="entry name" value="Sulfotransferase"/>
</dbReference>